<evidence type="ECO:0000256" key="1">
    <source>
        <dbReference type="ARBA" id="ARBA00004772"/>
    </source>
</evidence>
<comment type="catalytic activity">
    <reaction evidence="8 9">
        <text>hydroxymethylbilane = uroporphyrinogen III + H2O</text>
        <dbReference type="Rhea" id="RHEA:18965"/>
        <dbReference type="ChEBI" id="CHEBI:15377"/>
        <dbReference type="ChEBI" id="CHEBI:57308"/>
        <dbReference type="ChEBI" id="CHEBI:57845"/>
        <dbReference type="EC" id="4.2.1.75"/>
    </reaction>
</comment>
<keyword evidence="4 9" id="KW-0456">Lyase</keyword>
<sequence>MRTIYYITKMPPDLQRFGKELKESIIILPLLEIKTLLDCAVLEKFFSCDSLIFTSKNAIFALKKNLESLPNAVEAMQRWRNLPSFTLGSGCNEALKSLNLKPFFSASRAYGEEFARELIPHLQGKKPLFIRAHKIASKLPQILASAGISLQQSILYETSPRQLQESQKEPLTRDCVIFFSAPSHIRAFLLNFAWDSSFIALCIGETTQKCARELLGAEAEILLSPKVSKEAALEFARTL</sequence>
<evidence type="ECO:0000313" key="12">
    <source>
        <dbReference type="Proteomes" id="UP000256650"/>
    </source>
</evidence>
<evidence type="ECO:0000259" key="10">
    <source>
        <dbReference type="Pfam" id="PF02602"/>
    </source>
</evidence>
<evidence type="ECO:0000256" key="5">
    <source>
        <dbReference type="ARBA" id="ARBA00023244"/>
    </source>
</evidence>
<evidence type="ECO:0000256" key="9">
    <source>
        <dbReference type="RuleBase" id="RU366031"/>
    </source>
</evidence>
<dbReference type="InterPro" id="IPR036108">
    <property type="entry name" value="4pyrrol_syn_uPrphyn_synt_sf"/>
</dbReference>
<comment type="function">
    <text evidence="6 9">Catalyzes cyclization of the linear tetrapyrrole, hydroxymethylbilane, to the macrocyclic uroporphyrinogen III.</text>
</comment>
<comment type="similarity">
    <text evidence="2 9">Belongs to the uroporphyrinogen-III synthase family.</text>
</comment>
<gene>
    <name evidence="11" type="ORF">CQA43_07990</name>
</gene>
<evidence type="ECO:0000313" key="11">
    <source>
        <dbReference type="EMBL" id="RDU62011.1"/>
    </source>
</evidence>
<evidence type="ECO:0000256" key="7">
    <source>
        <dbReference type="ARBA" id="ARBA00040167"/>
    </source>
</evidence>
<dbReference type="GeneID" id="82536221"/>
<reference evidence="11 12" key="1">
    <citation type="submission" date="2018-04" db="EMBL/GenBank/DDBJ databases">
        <title>Novel Campyloabacter and Helicobacter Species and Strains.</title>
        <authorList>
            <person name="Mannion A.J."/>
            <person name="Shen Z."/>
            <person name="Fox J.G."/>
        </authorList>
    </citation>
    <scope>NUCLEOTIDE SEQUENCE [LARGE SCALE GENOMIC DNA]</scope>
    <source>
        <strain evidence="11 12">MIT 99-5101</strain>
    </source>
</reference>
<evidence type="ECO:0000256" key="6">
    <source>
        <dbReference type="ARBA" id="ARBA00037589"/>
    </source>
</evidence>
<proteinExistence type="inferred from homology"/>
<protein>
    <recommendedName>
        <fullName evidence="7 9">Uroporphyrinogen-III synthase</fullName>
        <ecNumber evidence="3 9">4.2.1.75</ecNumber>
    </recommendedName>
</protein>
<dbReference type="SUPFAM" id="SSF69618">
    <property type="entry name" value="HemD-like"/>
    <property type="match status" value="1"/>
</dbReference>
<dbReference type="InterPro" id="IPR039793">
    <property type="entry name" value="UROS/Hem4"/>
</dbReference>
<dbReference type="Pfam" id="PF02602">
    <property type="entry name" value="HEM4"/>
    <property type="match status" value="1"/>
</dbReference>
<accession>A0A3D8IBT5</accession>
<keyword evidence="12" id="KW-1185">Reference proteome</keyword>
<dbReference type="AlphaFoldDB" id="A0A3D8IBT5"/>
<dbReference type="GO" id="GO:0006780">
    <property type="term" value="P:uroporphyrinogen III biosynthetic process"/>
    <property type="evidence" value="ECO:0007669"/>
    <property type="project" value="UniProtKB-UniRule"/>
</dbReference>
<dbReference type="GO" id="GO:0004852">
    <property type="term" value="F:uroporphyrinogen-III synthase activity"/>
    <property type="evidence" value="ECO:0007669"/>
    <property type="project" value="UniProtKB-UniRule"/>
</dbReference>
<evidence type="ECO:0000256" key="4">
    <source>
        <dbReference type="ARBA" id="ARBA00023239"/>
    </source>
</evidence>
<dbReference type="PANTHER" id="PTHR38042">
    <property type="entry name" value="UROPORPHYRINOGEN-III SYNTHASE, CHLOROPLASTIC"/>
    <property type="match status" value="1"/>
</dbReference>
<name>A0A3D8IBT5_9HELI</name>
<keyword evidence="5 9" id="KW-0627">Porphyrin biosynthesis</keyword>
<comment type="caution">
    <text evidence="11">The sequence shown here is derived from an EMBL/GenBank/DDBJ whole genome shotgun (WGS) entry which is preliminary data.</text>
</comment>
<comment type="pathway">
    <text evidence="1 9">Porphyrin-containing compound metabolism; protoporphyrin-IX biosynthesis; coproporphyrinogen-III from 5-aminolevulinate: step 3/4.</text>
</comment>
<evidence type="ECO:0000256" key="3">
    <source>
        <dbReference type="ARBA" id="ARBA00013109"/>
    </source>
</evidence>
<dbReference type="Proteomes" id="UP000256650">
    <property type="component" value="Unassembled WGS sequence"/>
</dbReference>
<evidence type="ECO:0000256" key="2">
    <source>
        <dbReference type="ARBA" id="ARBA00008133"/>
    </source>
</evidence>
<dbReference type="InterPro" id="IPR003754">
    <property type="entry name" value="4pyrrol_synth_uPrphyn_synth"/>
</dbReference>
<dbReference type="RefSeq" id="WP_115552072.1">
    <property type="nucleotide sequence ID" value="NZ_CAONBV010000011.1"/>
</dbReference>
<dbReference type="UniPathway" id="UPA00251">
    <property type="reaction ID" value="UER00320"/>
</dbReference>
<organism evidence="11 12">
    <name type="scientific">Helicobacter ganmani</name>
    <dbReference type="NCBI Taxonomy" id="60246"/>
    <lineage>
        <taxon>Bacteria</taxon>
        <taxon>Pseudomonadati</taxon>
        <taxon>Campylobacterota</taxon>
        <taxon>Epsilonproteobacteria</taxon>
        <taxon>Campylobacterales</taxon>
        <taxon>Helicobacteraceae</taxon>
        <taxon>Helicobacter</taxon>
    </lineage>
</organism>
<evidence type="ECO:0000256" key="8">
    <source>
        <dbReference type="ARBA" id="ARBA00048617"/>
    </source>
</evidence>
<dbReference type="EMBL" id="NXLS01000009">
    <property type="protein sequence ID" value="RDU62011.1"/>
    <property type="molecule type" value="Genomic_DNA"/>
</dbReference>
<dbReference type="PANTHER" id="PTHR38042:SF1">
    <property type="entry name" value="UROPORPHYRINOGEN-III SYNTHASE, CHLOROPLASTIC"/>
    <property type="match status" value="1"/>
</dbReference>
<dbReference type="OrthoDB" id="5328023at2"/>
<dbReference type="EC" id="4.2.1.75" evidence="3 9"/>
<dbReference type="Gene3D" id="3.40.50.10090">
    <property type="match status" value="2"/>
</dbReference>
<dbReference type="CDD" id="cd06578">
    <property type="entry name" value="HemD"/>
    <property type="match status" value="1"/>
</dbReference>
<feature type="domain" description="Tetrapyrrole biosynthesis uroporphyrinogen III synthase" evidence="10">
    <location>
        <begin position="24"/>
        <end position="214"/>
    </location>
</feature>
<dbReference type="GO" id="GO:0006782">
    <property type="term" value="P:protoporphyrinogen IX biosynthetic process"/>
    <property type="evidence" value="ECO:0007669"/>
    <property type="project" value="UniProtKB-UniRule"/>
</dbReference>